<accession>A0AAD1AG82</accession>
<feature type="domain" description="Antitoxin Xre/MbcA/ParS-like toxin-binding" evidence="1">
    <location>
        <begin position="126"/>
        <end position="163"/>
    </location>
</feature>
<proteinExistence type="predicted"/>
<dbReference type="AlphaFoldDB" id="A0AAD1AG82"/>
<evidence type="ECO:0000313" key="3">
    <source>
        <dbReference type="Proteomes" id="UP000283946"/>
    </source>
</evidence>
<evidence type="ECO:0000313" key="2">
    <source>
        <dbReference type="EMBL" id="AZZ56650.1"/>
    </source>
</evidence>
<dbReference type="InterPro" id="IPR024467">
    <property type="entry name" value="Xre/MbcA/ParS-like_toxin-bd"/>
</dbReference>
<dbReference type="EMBL" id="CP028130">
    <property type="protein sequence ID" value="AZZ56650.1"/>
    <property type="molecule type" value="Genomic_DNA"/>
</dbReference>
<reference evidence="2 3" key="1">
    <citation type="submission" date="2018-03" db="EMBL/GenBank/DDBJ databases">
        <title>Bacteriophage NCPPB3778 and a type I-E CRISPR drive the evolution of the US Biological Select Agent, Rathayibacter toxicus.</title>
        <authorList>
            <person name="Davis E.W.II."/>
            <person name="Tabima J.F."/>
            <person name="Weisberg A.J."/>
            <person name="Dantas Lopes L."/>
            <person name="Wiseman M.S."/>
            <person name="Wiseman M.S."/>
            <person name="Pupko T."/>
            <person name="Belcher M.S."/>
            <person name="Sechler A.J."/>
            <person name="Tancos M.A."/>
            <person name="Schroeder B.K."/>
            <person name="Murray T.D."/>
            <person name="Luster D.G."/>
            <person name="Schneider W.L."/>
            <person name="Rogers E."/>
            <person name="Andreote F.D."/>
            <person name="Grunwald N.J."/>
            <person name="Putnam M.L."/>
            <person name="Chang J.H."/>
        </authorList>
    </citation>
    <scope>NUCLEOTIDE SEQUENCE [LARGE SCALE GENOMIC DNA]</scope>
    <source>
        <strain evidence="2 3">NCCPB 2253</strain>
    </source>
</reference>
<dbReference type="Pfam" id="PF09722">
    <property type="entry name" value="Xre_MbcA_ParS_C"/>
    <property type="match status" value="1"/>
</dbReference>
<name>A0AAD1AG82_9MICO</name>
<protein>
    <submittedName>
        <fullName evidence="2">DUF2384 domain-containing protein</fullName>
    </submittedName>
</protein>
<sequence length="182" mass="20166">MNAASDRYREVLLDRFSRSVDELLDSHTITDFSQDALEATTASALAGVREANRLNAQLGPFYSSDRVRTLLGGISRQAVTERVAGHRLLRVETSDGKLLFPAFQFQPTGEVRPRLAALLQTLLATGENSWTVAYWLTTPLAQFEGRTALDVLDSRRADEIEDLMDLAADDAASWRRGPRGEV</sequence>
<dbReference type="RefSeq" id="WP_104265848.1">
    <property type="nucleotide sequence ID" value="NZ_CP028130.1"/>
</dbReference>
<organism evidence="2 3">
    <name type="scientific">Rathayibacter iranicus</name>
    <dbReference type="NCBI Taxonomy" id="59737"/>
    <lineage>
        <taxon>Bacteria</taxon>
        <taxon>Bacillati</taxon>
        <taxon>Actinomycetota</taxon>
        <taxon>Actinomycetes</taxon>
        <taxon>Micrococcales</taxon>
        <taxon>Microbacteriaceae</taxon>
        <taxon>Rathayibacter</taxon>
    </lineage>
</organism>
<dbReference type="Proteomes" id="UP000283946">
    <property type="component" value="Chromosome"/>
</dbReference>
<dbReference type="KEGG" id="ria:C7V51_12780"/>
<evidence type="ECO:0000259" key="1">
    <source>
        <dbReference type="Pfam" id="PF09722"/>
    </source>
</evidence>
<gene>
    <name evidence="2" type="ORF">C7V51_12780</name>
</gene>